<organism evidence="3 4">
    <name type="scientific">Pseudomicrostroma glucosiphilum</name>
    <dbReference type="NCBI Taxonomy" id="1684307"/>
    <lineage>
        <taxon>Eukaryota</taxon>
        <taxon>Fungi</taxon>
        <taxon>Dikarya</taxon>
        <taxon>Basidiomycota</taxon>
        <taxon>Ustilaginomycotina</taxon>
        <taxon>Exobasidiomycetes</taxon>
        <taxon>Microstromatales</taxon>
        <taxon>Microstromatales incertae sedis</taxon>
        <taxon>Pseudomicrostroma</taxon>
    </lineage>
</organism>
<dbReference type="InterPro" id="IPR025239">
    <property type="entry name" value="DUF4187"/>
</dbReference>
<evidence type="ECO:0000313" key="3">
    <source>
        <dbReference type="EMBL" id="PWN18487.1"/>
    </source>
</evidence>
<dbReference type="Proteomes" id="UP000245942">
    <property type="component" value="Unassembled WGS sequence"/>
</dbReference>
<evidence type="ECO:0000313" key="4">
    <source>
        <dbReference type="Proteomes" id="UP000245942"/>
    </source>
</evidence>
<dbReference type="GO" id="GO:0000776">
    <property type="term" value="C:kinetochore"/>
    <property type="evidence" value="ECO:0007669"/>
    <property type="project" value="TreeGrafter"/>
</dbReference>
<keyword evidence="4" id="KW-1185">Reference proteome</keyword>
<dbReference type="SMART" id="SM01173">
    <property type="entry name" value="DUF4187"/>
    <property type="match status" value="1"/>
</dbReference>
<dbReference type="RefSeq" id="XP_025345647.1">
    <property type="nucleotide sequence ID" value="XM_025493282.1"/>
</dbReference>
<dbReference type="InterPro" id="IPR039249">
    <property type="entry name" value="GPATCH11"/>
</dbReference>
<proteinExistence type="predicted"/>
<dbReference type="OrthoDB" id="786951at2759"/>
<feature type="region of interest" description="Disordered" evidence="1">
    <location>
        <begin position="66"/>
        <end position="114"/>
    </location>
</feature>
<dbReference type="GeneID" id="37015016"/>
<dbReference type="PANTHER" id="PTHR21032:SF0">
    <property type="entry name" value="G PATCH DOMAIN-CONTAINING PROTEIN 11"/>
    <property type="match status" value="1"/>
</dbReference>
<evidence type="ECO:0000256" key="1">
    <source>
        <dbReference type="SAM" id="MobiDB-lite"/>
    </source>
</evidence>
<accession>A0A316TZG4</accession>
<dbReference type="EMBL" id="KZ819336">
    <property type="protein sequence ID" value="PWN18487.1"/>
    <property type="molecule type" value="Genomic_DNA"/>
</dbReference>
<gene>
    <name evidence="3" type="ORF">BCV69DRAFT_285116</name>
</gene>
<protein>
    <recommendedName>
        <fullName evidence="2">DUF4187 domain-containing protein</fullName>
    </recommendedName>
</protein>
<reference evidence="3 4" key="1">
    <citation type="journal article" date="2018" name="Mol. Biol. Evol.">
        <title>Broad Genomic Sampling Reveals a Smut Pathogenic Ancestry of the Fungal Clade Ustilaginomycotina.</title>
        <authorList>
            <person name="Kijpornyongpan T."/>
            <person name="Mondo S.J."/>
            <person name="Barry K."/>
            <person name="Sandor L."/>
            <person name="Lee J."/>
            <person name="Lipzen A."/>
            <person name="Pangilinan J."/>
            <person name="LaButti K."/>
            <person name="Hainaut M."/>
            <person name="Henrissat B."/>
            <person name="Grigoriev I.V."/>
            <person name="Spatafora J.W."/>
            <person name="Aime M.C."/>
        </authorList>
    </citation>
    <scope>NUCLEOTIDE SEQUENCE [LARGE SCALE GENOMIC DNA]</scope>
    <source>
        <strain evidence="3 4">MCA 4718</strain>
    </source>
</reference>
<name>A0A316TZG4_9BASI</name>
<feature type="compositionally biased region" description="Basic and acidic residues" evidence="1">
    <location>
        <begin position="135"/>
        <end position="165"/>
    </location>
</feature>
<dbReference type="PANTHER" id="PTHR21032">
    <property type="entry name" value="G PATCH DOMAIN-CONTAINING PROTEIN 11"/>
    <property type="match status" value="1"/>
</dbReference>
<dbReference type="Pfam" id="PF13821">
    <property type="entry name" value="DUF4187"/>
    <property type="match status" value="1"/>
</dbReference>
<feature type="region of interest" description="Disordered" evidence="1">
    <location>
        <begin position="213"/>
        <end position="232"/>
    </location>
</feature>
<feature type="compositionally biased region" description="Basic and acidic residues" evidence="1">
    <location>
        <begin position="320"/>
        <end position="334"/>
    </location>
</feature>
<feature type="compositionally biased region" description="Basic and acidic residues" evidence="1">
    <location>
        <begin position="9"/>
        <end position="18"/>
    </location>
</feature>
<dbReference type="AlphaFoldDB" id="A0A316TZG4"/>
<dbReference type="STRING" id="1684307.A0A316TZG4"/>
<feature type="region of interest" description="Disordered" evidence="1">
    <location>
        <begin position="1"/>
        <end position="54"/>
    </location>
</feature>
<evidence type="ECO:0000259" key="2">
    <source>
        <dbReference type="SMART" id="SM01173"/>
    </source>
</evidence>
<feature type="region of interest" description="Disordered" evidence="1">
    <location>
        <begin position="313"/>
        <end position="349"/>
    </location>
</feature>
<sequence>MAPPPPKRKLIDLVKDDADVQPAQAHRPSPSSGAKPGVPPSAHDAAKKGDEEDFMSDAYLTSIANAANAPASKGPRRRHLQAAIPQEPKDEETQRFLGLSKNLMDSGKEGPLAGEDNKAMRMMMLMGYEPGKALGVDRREETEQRELPDESKEATVHEDVPDPKVDPSSALSGPLATKGQGPHLLEPLLPNTSRLGSGVSARRGIGSLSTLISRAAQSHAEAQAREVQQSNQLQDYRARSALLAKETHERKLLERGRRTCWELDTREADGKVGGEEEGEGKADYSPLWLDERWFTSKSEDLPAEVAQLVERAVGDEMVDKEENKPEEAERKQEEGSSDAGGDIPPPAQPVTRRVQTRQFLSLPVSARLAITLDHLRSHHHYCLFCGVQYDSQEDMEATCPGEEEEDHD</sequence>
<feature type="domain" description="DUF4187" evidence="2">
    <location>
        <begin position="315"/>
        <end position="407"/>
    </location>
</feature>
<feature type="region of interest" description="Disordered" evidence="1">
    <location>
        <begin position="130"/>
        <end position="200"/>
    </location>
</feature>